<name>A9KGP6_COXBN</name>
<dbReference type="KEGG" id="cbd:CBUD_1758"/>
<sequence>MTKGILTNSPLETVRDGKAHSVFDASIAINPLVAACAPLLTIATQLRDQEQSPNLPKLYESLSSEIKLFEEKAHSLGYRSPVILAARYFLCALIDEIILHSPWGENSEWQRLGLLKTFQDESWGGERFFIILERSAEDADLHIDLLELGYLCLSLGYKGKYNEKNYQELEPLVDKLYYLIREERGESSNRLFISSAEKPVPKNWISRLPSVWATLGVTALVLIGIYLPYHFRLEKVASPIRQTLKNMTPATISKAIS</sequence>
<organism evidence="3 4">
    <name type="scientific">Coxiella burnetii (strain Dugway 5J108-111)</name>
    <dbReference type="NCBI Taxonomy" id="434922"/>
    <lineage>
        <taxon>Bacteria</taxon>
        <taxon>Pseudomonadati</taxon>
        <taxon>Pseudomonadota</taxon>
        <taxon>Gammaproteobacteria</taxon>
        <taxon>Legionellales</taxon>
        <taxon>Coxiellaceae</taxon>
        <taxon>Coxiella</taxon>
    </lineage>
</organism>
<accession>A9KGP6</accession>
<dbReference type="HOGENOM" id="CLU_071818_0_1_6"/>
<keyword evidence="1" id="KW-0472">Membrane</keyword>
<dbReference type="AlphaFoldDB" id="A9KGP6"/>
<dbReference type="Pfam" id="PF09850">
    <property type="entry name" value="DotU"/>
    <property type="match status" value="1"/>
</dbReference>
<reference evidence="3 4" key="1">
    <citation type="journal article" date="2009" name="Infect. Immun.">
        <title>Comparative genomics reveal extensive transposon-mediated genomic plasticity and diversity among potential effector proteins within the genus Coxiella.</title>
        <authorList>
            <person name="Beare P.A."/>
            <person name="Unsworth N."/>
            <person name="Andoh M."/>
            <person name="Voth D.E."/>
            <person name="Omsland A."/>
            <person name="Gilk S.D."/>
            <person name="Williams K.P."/>
            <person name="Sobral B.W."/>
            <person name="Kupko J.J.III."/>
            <person name="Porcella S.F."/>
            <person name="Samuel J.E."/>
            <person name="Heinzen R.A."/>
        </authorList>
    </citation>
    <scope>NUCLEOTIDE SEQUENCE [LARGE SCALE GENOMIC DNA]</scope>
    <source>
        <strain evidence="3 4">Dugway 5J108-111</strain>
    </source>
</reference>
<protein>
    <submittedName>
        <fullName evidence="3">IcmH</fullName>
    </submittedName>
</protein>
<dbReference type="PANTHER" id="PTHR38033">
    <property type="entry name" value="MEMBRANE PROTEIN-RELATED"/>
    <property type="match status" value="1"/>
</dbReference>
<dbReference type="Gene3D" id="1.25.40.590">
    <property type="entry name" value="Type IV / VI secretion system, DotU"/>
    <property type="match status" value="1"/>
</dbReference>
<dbReference type="PANTHER" id="PTHR38033:SF1">
    <property type="entry name" value="DOTU FAMILY TYPE IV_VI SECRETION SYSTEM PROTEIN"/>
    <property type="match status" value="1"/>
</dbReference>
<keyword evidence="1" id="KW-0812">Transmembrane</keyword>
<dbReference type="Proteomes" id="UP000008555">
    <property type="component" value="Chromosome"/>
</dbReference>
<dbReference type="NCBIfam" id="NF038228">
    <property type="entry name" value="IcmH_DotU_IVB"/>
    <property type="match status" value="1"/>
</dbReference>
<evidence type="ECO:0000313" key="4">
    <source>
        <dbReference type="Proteomes" id="UP000008555"/>
    </source>
</evidence>
<proteinExistence type="predicted"/>
<evidence type="ECO:0000256" key="1">
    <source>
        <dbReference type="SAM" id="Phobius"/>
    </source>
</evidence>
<keyword evidence="1" id="KW-1133">Transmembrane helix</keyword>
<evidence type="ECO:0000259" key="2">
    <source>
        <dbReference type="Pfam" id="PF09850"/>
    </source>
</evidence>
<feature type="domain" description="Type IV / VI secretion system DotU" evidence="2">
    <location>
        <begin position="31"/>
        <end position="231"/>
    </location>
</feature>
<dbReference type="EMBL" id="CP000733">
    <property type="protein sequence ID" value="ABS78262.1"/>
    <property type="molecule type" value="Genomic_DNA"/>
</dbReference>
<evidence type="ECO:0000313" key="3">
    <source>
        <dbReference type="EMBL" id="ABS78262.1"/>
    </source>
</evidence>
<feature type="transmembrane region" description="Helical" evidence="1">
    <location>
        <begin position="211"/>
        <end position="231"/>
    </location>
</feature>
<dbReference type="RefSeq" id="WP_011997257.1">
    <property type="nucleotide sequence ID" value="NC_009727.1"/>
</dbReference>
<gene>
    <name evidence="3" type="primary">icmH</name>
    <name evidence="3" type="ordered locus">CBUD_1758</name>
</gene>
<dbReference type="InterPro" id="IPR017732">
    <property type="entry name" value="T4/T6SS_DotU"/>
</dbReference>
<dbReference type="InterPro" id="IPR038522">
    <property type="entry name" value="T4/T6SS_DotU_sf"/>
</dbReference>
<dbReference type="NCBIfam" id="TIGR03349">
    <property type="entry name" value="IV_VI_DotU"/>
    <property type="match status" value="1"/>
</dbReference>